<protein>
    <recommendedName>
        <fullName evidence="1">CARD domain-containing protein</fullName>
    </recommendedName>
</protein>
<dbReference type="InterPro" id="IPR037939">
    <property type="entry name" value="CRADD"/>
</dbReference>
<dbReference type="Proteomes" id="UP001163046">
    <property type="component" value="Unassembled WGS sequence"/>
</dbReference>
<dbReference type="InterPro" id="IPR011029">
    <property type="entry name" value="DEATH-like_dom_sf"/>
</dbReference>
<dbReference type="PROSITE" id="PS50209">
    <property type="entry name" value="CARD"/>
    <property type="match status" value="1"/>
</dbReference>
<dbReference type="PANTHER" id="PTHR15034:SF5">
    <property type="entry name" value="DEATH DOMAIN-CONTAINING PROTEIN CRADD"/>
    <property type="match status" value="1"/>
</dbReference>
<dbReference type="OrthoDB" id="5972189at2759"/>
<name>A0A9X0CNB0_9CNID</name>
<reference evidence="2" key="1">
    <citation type="submission" date="2023-01" db="EMBL/GenBank/DDBJ databases">
        <title>Genome assembly of the deep-sea coral Lophelia pertusa.</title>
        <authorList>
            <person name="Herrera S."/>
            <person name="Cordes E."/>
        </authorList>
    </citation>
    <scope>NUCLEOTIDE SEQUENCE</scope>
    <source>
        <strain evidence="2">USNM1676648</strain>
        <tissue evidence="2">Polyp</tissue>
    </source>
</reference>
<dbReference type="Pfam" id="PF00619">
    <property type="entry name" value="CARD"/>
    <property type="match status" value="1"/>
</dbReference>
<dbReference type="GO" id="GO:0070513">
    <property type="term" value="F:death domain binding"/>
    <property type="evidence" value="ECO:0007669"/>
    <property type="project" value="InterPro"/>
</dbReference>
<dbReference type="GO" id="GO:0002020">
    <property type="term" value="F:protease binding"/>
    <property type="evidence" value="ECO:0007669"/>
    <property type="project" value="InterPro"/>
</dbReference>
<evidence type="ECO:0000313" key="2">
    <source>
        <dbReference type="EMBL" id="KAJ7363129.1"/>
    </source>
</evidence>
<sequence length="473" mass="53241">MDKKHRDILRRHWYSLRQDLEIEKLLPHLVKVLDQADDETVKAEGPGRGKMVDKLLEILPRKGPATFDNFVKALQKIQPFLADRLLQESGDSLFWRRCVCKDNRQDNLSVLGLCKHPLVGERNSFWRRCVCKDNLSVLGLCKHPLVGELKDEVDLILSKVAAFRQPPNISSMTICPLHRSNLGSGWSRGTNTRCRVPALLSNHGKTSKTWPKCDRGIGKSDSQKTGIFLQVGSGICATCRKTLKALTDEEHTSTIPSSGEIEMDLNVVEQMGNLTLLPKPGDAQSSSRNIRELPQMCHQLRLIVINDNSDKEKGCVKSYQRYCSFQQHLDCGKHKYALEHETFYDKAMILYATRLEHGAGVVPEVTDDMRVSSDANSEALPMGWALKSTTGIEVVTERNIQDLTNKVMETFAPQHPIMVDAHNCELVCQSKTGKVYNKEAARHLHLTGNGCIHHFRDAKTTICSATKGFCWQM</sequence>
<dbReference type="SUPFAM" id="SSF47986">
    <property type="entry name" value="DEATH domain"/>
    <property type="match status" value="1"/>
</dbReference>
<dbReference type="PANTHER" id="PTHR15034">
    <property type="entry name" value="DEATH DOMAIN-CONTAINING PROTEIN CRADD"/>
    <property type="match status" value="1"/>
</dbReference>
<keyword evidence="3" id="KW-1185">Reference proteome</keyword>
<comment type="caution">
    <text evidence="2">The sequence shown here is derived from an EMBL/GenBank/DDBJ whole genome shotgun (WGS) entry which is preliminary data.</text>
</comment>
<dbReference type="GO" id="GO:0042981">
    <property type="term" value="P:regulation of apoptotic process"/>
    <property type="evidence" value="ECO:0007669"/>
    <property type="project" value="InterPro"/>
</dbReference>
<accession>A0A9X0CNB0</accession>
<evidence type="ECO:0000313" key="3">
    <source>
        <dbReference type="Proteomes" id="UP001163046"/>
    </source>
</evidence>
<gene>
    <name evidence="2" type="ORF">OS493_011404</name>
</gene>
<dbReference type="CDD" id="cd01671">
    <property type="entry name" value="CARD"/>
    <property type="match status" value="1"/>
</dbReference>
<feature type="domain" description="CARD" evidence="1">
    <location>
        <begin position="1"/>
        <end position="89"/>
    </location>
</feature>
<dbReference type="InterPro" id="IPR001315">
    <property type="entry name" value="CARD"/>
</dbReference>
<dbReference type="EMBL" id="MU827306">
    <property type="protein sequence ID" value="KAJ7363129.1"/>
    <property type="molecule type" value="Genomic_DNA"/>
</dbReference>
<dbReference type="Gene3D" id="1.10.533.10">
    <property type="entry name" value="Death Domain, Fas"/>
    <property type="match status" value="1"/>
</dbReference>
<dbReference type="AlphaFoldDB" id="A0A9X0CNB0"/>
<proteinExistence type="predicted"/>
<evidence type="ECO:0000259" key="1">
    <source>
        <dbReference type="PROSITE" id="PS50209"/>
    </source>
</evidence>
<organism evidence="2 3">
    <name type="scientific">Desmophyllum pertusum</name>
    <dbReference type="NCBI Taxonomy" id="174260"/>
    <lineage>
        <taxon>Eukaryota</taxon>
        <taxon>Metazoa</taxon>
        <taxon>Cnidaria</taxon>
        <taxon>Anthozoa</taxon>
        <taxon>Hexacorallia</taxon>
        <taxon>Scleractinia</taxon>
        <taxon>Caryophylliina</taxon>
        <taxon>Caryophylliidae</taxon>
        <taxon>Desmophyllum</taxon>
    </lineage>
</organism>